<reference evidence="2" key="1">
    <citation type="submission" date="2013-11" db="EMBL/GenBank/DDBJ databases">
        <title>The Genome Sequence of Phytophthora parasitica CJ05E6.</title>
        <authorList>
            <consortium name="The Broad Institute Genomics Platform"/>
            <person name="Russ C."/>
            <person name="Tyler B."/>
            <person name="Panabieres F."/>
            <person name="Shan W."/>
            <person name="Tripathy S."/>
            <person name="Grunwald N."/>
            <person name="Machado M."/>
            <person name="Johnson C.S."/>
            <person name="Arredondo F."/>
            <person name="Hong C."/>
            <person name="Coffey M."/>
            <person name="Young S.K."/>
            <person name="Zeng Q."/>
            <person name="Gargeya S."/>
            <person name="Fitzgerald M."/>
            <person name="Abouelleil A."/>
            <person name="Alvarado L."/>
            <person name="Chapman S.B."/>
            <person name="Gainer-Dewar J."/>
            <person name="Goldberg J."/>
            <person name="Griggs A."/>
            <person name="Gujja S."/>
            <person name="Hansen M."/>
            <person name="Howarth C."/>
            <person name="Imamovic A."/>
            <person name="Ireland A."/>
            <person name="Larimer J."/>
            <person name="McCowan C."/>
            <person name="Murphy C."/>
            <person name="Pearson M."/>
            <person name="Poon T.W."/>
            <person name="Priest M."/>
            <person name="Roberts A."/>
            <person name="Saif S."/>
            <person name="Shea T."/>
            <person name="Sykes S."/>
            <person name="Wortman J."/>
            <person name="Nusbaum C."/>
            <person name="Birren B."/>
        </authorList>
    </citation>
    <scope>NUCLEOTIDE SEQUENCE [LARGE SCALE GENOMIC DNA]</scope>
    <source>
        <strain evidence="2">CJ05E6</strain>
    </source>
</reference>
<dbReference type="Pfam" id="PF10551">
    <property type="entry name" value="MULE"/>
    <property type="match status" value="1"/>
</dbReference>
<reference evidence="3" key="2">
    <citation type="submission" date="2013-11" db="EMBL/GenBank/DDBJ databases">
        <title>The Genome Sequence of Phytophthora parasitica IAC_01/95.</title>
        <authorList>
            <consortium name="The Broad Institute Genomics Platform"/>
            <person name="Russ C."/>
            <person name="Tyler B."/>
            <person name="Panabieres F."/>
            <person name="Shan W."/>
            <person name="Tripathy S."/>
            <person name="Grunwald N."/>
            <person name="Machado M."/>
            <person name="Johnson C.S."/>
            <person name="Arredondo F."/>
            <person name="Hong C."/>
            <person name="Coffey M."/>
            <person name="Young S.K."/>
            <person name="Zeng Q."/>
            <person name="Gargeya S."/>
            <person name="Fitzgerald M."/>
            <person name="Abouelleil A."/>
            <person name="Alvarado L."/>
            <person name="Chapman S.B."/>
            <person name="Gainer-Dewar J."/>
            <person name="Goldberg J."/>
            <person name="Griggs A."/>
            <person name="Gujja S."/>
            <person name="Hansen M."/>
            <person name="Howarth C."/>
            <person name="Imamovic A."/>
            <person name="Ireland A."/>
            <person name="Larimer J."/>
            <person name="McCowan C."/>
            <person name="Murphy C."/>
            <person name="Pearson M."/>
            <person name="Poon T.W."/>
            <person name="Priest M."/>
            <person name="Roberts A."/>
            <person name="Saif S."/>
            <person name="Shea T."/>
            <person name="Sykes S."/>
            <person name="Wortman J."/>
            <person name="Nusbaum C."/>
            <person name="Birren B."/>
        </authorList>
    </citation>
    <scope>NUCLEOTIDE SEQUENCE [LARGE SCALE GENOMIC DNA]</scope>
    <source>
        <strain evidence="3">IAC_01/95</strain>
    </source>
</reference>
<evidence type="ECO:0000259" key="1">
    <source>
        <dbReference type="Pfam" id="PF10551"/>
    </source>
</evidence>
<name>W2IWK2_PHYNI</name>
<dbReference type="EMBL" id="KI673264">
    <property type="protein sequence ID" value="ETL38491.1"/>
    <property type="molecule type" value="Genomic_DNA"/>
</dbReference>
<evidence type="ECO:0000313" key="2">
    <source>
        <dbReference type="EMBL" id="ETL38491.1"/>
    </source>
</evidence>
<protein>
    <recommendedName>
        <fullName evidence="1">MULE transposase domain-containing protein</fullName>
    </recommendedName>
</protein>
<dbReference type="AlphaFoldDB" id="W2IWK2"/>
<accession>W2IWK2</accession>
<dbReference type="Proteomes" id="UP000053864">
    <property type="component" value="Unassembled WGS sequence"/>
</dbReference>
<organism evidence="2">
    <name type="scientific">Phytophthora nicotianae</name>
    <name type="common">Potato buckeye rot agent</name>
    <name type="synonym">Phytophthora parasitica</name>
    <dbReference type="NCBI Taxonomy" id="4792"/>
    <lineage>
        <taxon>Eukaryota</taxon>
        <taxon>Sar</taxon>
        <taxon>Stramenopiles</taxon>
        <taxon>Oomycota</taxon>
        <taxon>Peronosporomycetes</taxon>
        <taxon>Peronosporales</taxon>
        <taxon>Peronosporaceae</taxon>
        <taxon>Phytophthora</taxon>
    </lineage>
</organism>
<dbReference type="EMBL" id="KI693208">
    <property type="protein sequence ID" value="ETM44906.1"/>
    <property type="molecule type" value="Genomic_DNA"/>
</dbReference>
<sequence>MLRLITTENDIDSPNIFLTDRILACMNSLDRVFPDAPSMICRWHMTKNVGSMARKHLGQVDVEEPAPG</sequence>
<feature type="domain" description="MULE transposase" evidence="1">
    <location>
        <begin position="6"/>
        <end position="48"/>
    </location>
</feature>
<proteinExistence type="predicted"/>
<evidence type="ECO:0000313" key="3">
    <source>
        <dbReference type="EMBL" id="ETM44906.1"/>
    </source>
</evidence>
<gene>
    <name evidence="3" type="ORF">L914_09908</name>
    <name evidence="2" type="ORF">L916_09934</name>
</gene>
<dbReference type="Proteomes" id="UP000054532">
    <property type="component" value="Unassembled WGS sequence"/>
</dbReference>
<dbReference type="InterPro" id="IPR018289">
    <property type="entry name" value="MULE_transposase_dom"/>
</dbReference>